<evidence type="ECO:0000259" key="9">
    <source>
        <dbReference type="Pfam" id="PF25198"/>
    </source>
</evidence>
<dbReference type="OrthoDB" id="2592518at2"/>
<dbReference type="Pfam" id="PF25198">
    <property type="entry name" value="Spore_GerAC_N"/>
    <property type="match status" value="1"/>
</dbReference>
<comment type="similarity">
    <text evidence="2">Belongs to the GerABKC lipoprotein family.</text>
</comment>
<proteinExistence type="inferred from homology"/>
<dbReference type="Gene3D" id="3.30.300.210">
    <property type="entry name" value="Nutrient germinant receptor protein C, domain 3"/>
    <property type="match status" value="1"/>
</dbReference>
<evidence type="ECO:0000256" key="3">
    <source>
        <dbReference type="ARBA" id="ARBA00022544"/>
    </source>
</evidence>
<dbReference type="InterPro" id="IPR008844">
    <property type="entry name" value="Spore_GerAC-like"/>
</dbReference>
<keyword evidence="11" id="KW-1185">Reference proteome</keyword>
<evidence type="ECO:0000256" key="1">
    <source>
        <dbReference type="ARBA" id="ARBA00004635"/>
    </source>
</evidence>
<dbReference type="PANTHER" id="PTHR35789:SF1">
    <property type="entry name" value="SPORE GERMINATION PROTEIN B3"/>
    <property type="match status" value="1"/>
</dbReference>
<comment type="caution">
    <text evidence="10">The sequence shown here is derived from an EMBL/GenBank/DDBJ whole genome shotgun (WGS) entry which is preliminary data.</text>
</comment>
<dbReference type="InterPro" id="IPR046953">
    <property type="entry name" value="Spore_GerAC-like_C"/>
</dbReference>
<comment type="subcellular location">
    <subcellularLocation>
        <location evidence="1">Membrane</location>
        <topology evidence="1">Lipid-anchor</topology>
    </subcellularLocation>
</comment>
<keyword evidence="3" id="KW-0309">Germination</keyword>
<keyword evidence="4" id="KW-0732">Signal</keyword>
<protein>
    <submittedName>
        <fullName evidence="10">Spore germination protein</fullName>
    </submittedName>
</protein>
<evidence type="ECO:0000313" key="11">
    <source>
        <dbReference type="Proteomes" id="UP000255326"/>
    </source>
</evidence>
<sequence length="356" mass="39910">MRHKLLLLPLCVLLLTGCVEREIIDDLNIETAVGYDKAGNKLIRGTALFPAYQKDKTIQNVTMTATGTVTRDILTKLEKESTEPLVTGSLQVVLFGDTLAREGLITLGDSLQRDASIGSRIFLAVVEGGTAEDLLNGQYGNRGNGMYIYNLINHNTDYRDLPSTNLHDFLFDFYQEGKSPYLPMLKKVAPDQLAITGVALFDIDKYVEKIDAEDLFFFKLLVDKYSEGSYVVKVGKEQAAIRSIHSKNKIRVHRKNGKVSITIELDVKGIIREYTGRNLSPAAIAAIQKSFDKEVKKKSEKMIKRFQELGIDPIGFGFRVSNSDRHFELKKWQDQYPDVKIKVIPSIAITESGTVE</sequence>
<dbReference type="AlphaFoldDB" id="A0A370GCA0"/>
<keyword evidence="5" id="KW-0472">Membrane</keyword>
<evidence type="ECO:0000256" key="2">
    <source>
        <dbReference type="ARBA" id="ARBA00007886"/>
    </source>
</evidence>
<accession>A0A370GCA0</accession>
<dbReference type="NCBIfam" id="TIGR02887">
    <property type="entry name" value="spore_ger_x_C"/>
    <property type="match status" value="1"/>
</dbReference>
<gene>
    <name evidence="10" type="ORF">DFR59_10858</name>
</gene>
<name>A0A370GCA0_9BACI</name>
<feature type="domain" description="Spore germination GerAC-like C-terminal" evidence="8">
    <location>
        <begin position="196"/>
        <end position="353"/>
    </location>
</feature>
<organism evidence="10 11">
    <name type="scientific">Falsibacillus pallidus</name>
    <dbReference type="NCBI Taxonomy" id="493781"/>
    <lineage>
        <taxon>Bacteria</taxon>
        <taxon>Bacillati</taxon>
        <taxon>Bacillota</taxon>
        <taxon>Bacilli</taxon>
        <taxon>Bacillales</taxon>
        <taxon>Bacillaceae</taxon>
        <taxon>Falsibacillus</taxon>
    </lineage>
</organism>
<evidence type="ECO:0000256" key="5">
    <source>
        <dbReference type="ARBA" id="ARBA00023136"/>
    </source>
</evidence>
<evidence type="ECO:0000256" key="7">
    <source>
        <dbReference type="ARBA" id="ARBA00023288"/>
    </source>
</evidence>
<feature type="domain" description="Spore germination protein N-terminal" evidence="9">
    <location>
        <begin position="21"/>
        <end position="186"/>
    </location>
</feature>
<evidence type="ECO:0000256" key="4">
    <source>
        <dbReference type="ARBA" id="ARBA00022729"/>
    </source>
</evidence>
<reference evidence="10 11" key="1">
    <citation type="submission" date="2018-07" db="EMBL/GenBank/DDBJ databases">
        <title>Genomic Encyclopedia of Type Strains, Phase IV (KMG-IV): sequencing the most valuable type-strain genomes for metagenomic binning, comparative biology and taxonomic classification.</title>
        <authorList>
            <person name="Goeker M."/>
        </authorList>
    </citation>
    <scope>NUCLEOTIDE SEQUENCE [LARGE SCALE GENOMIC DNA]</scope>
    <source>
        <strain evidence="10 11">DSM 25281</strain>
    </source>
</reference>
<dbReference type="GO" id="GO:0009847">
    <property type="term" value="P:spore germination"/>
    <property type="evidence" value="ECO:0007669"/>
    <property type="project" value="InterPro"/>
</dbReference>
<evidence type="ECO:0000256" key="6">
    <source>
        <dbReference type="ARBA" id="ARBA00023139"/>
    </source>
</evidence>
<evidence type="ECO:0000259" key="8">
    <source>
        <dbReference type="Pfam" id="PF05504"/>
    </source>
</evidence>
<dbReference type="GO" id="GO:0016020">
    <property type="term" value="C:membrane"/>
    <property type="evidence" value="ECO:0007669"/>
    <property type="project" value="UniProtKB-SubCell"/>
</dbReference>
<dbReference type="InterPro" id="IPR038501">
    <property type="entry name" value="Spore_GerAC_C_sf"/>
</dbReference>
<dbReference type="PANTHER" id="PTHR35789">
    <property type="entry name" value="SPORE GERMINATION PROTEIN B3"/>
    <property type="match status" value="1"/>
</dbReference>
<dbReference type="EMBL" id="QQAY01000008">
    <property type="protein sequence ID" value="RDI41408.1"/>
    <property type="molecule type" value="Genomic_DNA"/>
</dbReference>
<dbReference type="Pfam" id="PF05504">
    <property type="entry name" value="Spore_GerAC"/>
    <property type="match status" value="1"/>
</dbReference>
<keyword evidence="7" id="KW-0449">Lipoprotein</keyword>
<dbReference type="RefSeq" id="WP_114746071.1">
    <property type="nucleotide sequence ID" value="NZ_QQAY01000008.1"/>
</dbReference>
<dbReference type="InterPro" id="IPR057336">
    <property type="entry name" value="GerAC_N"/>
</dbReference>
<dbReference type="Proteomes" id="UP000255326">
    <property type="component" value="Unassembled WGS sequence"/>
</dbReference>
<keyword evidence="6" id="KW-0564">Palmitate</keyword>
<evidence type="ECO:0000313" key="10">
    <source>
        <dbReference type="EMBL" id="RDI41408.1"/>
    </source>
</evidence>
<dbReference type="PROSITE" id="PS51257">
    <property type="entry name" value="PROKAR_LIPOPROTEIN"/>
    <property type="match status" value="1"/>
</dbReference>